<feature type="compositionally biased region" description="Basic and acidic residues" evidence="1">
    <location>
        <begin position="209"/>
        <end position="220"/>
    </location>
</feature>
<feature type="region of interest" description="Disordered" evidence="1">
    <location>
        <begin position="199"/>
        <end position="220"/>
    </location>
</feature>
<reference evidence="2" key="1">
    <citation type="journal article" date="2020" name="New Phytol.">
        <title>Comparative genomics reveals dynamic genome evolution in host specialist ectomycorrhizal fungi.</title>
        <authorList>
            <person name="Lofgren L.A."/>
            <person name="Nguyen N.H."/>
            <person name="Vilgalys R."/>
            <person name="Ruytinx J."/>
            <person name="Liao H.L."/>
            <person name="Branco S."/>
            <person name="Kuo A."/>
            <person name="LaButti K."/>
            <person name="Lipzen A."/>
            <person name="Andreopoulos W."/>
            <person name="Pangilinan J."/>
            <person name="Riley R."/>
            <person name="Hundley H."/>
            <person name="Na H."/>
            <person name="Barry K."/>
            <person name="Grigoriev I.V."/>
            <person name="Stajich J.E."/>
            <person name="Kennedy P.G."/>
        </authorList>
    </citation>
    <scope>NUCLEOTIDE SEQUENCE</scope>
    <source>
        <strain evidence="2">S12</strain>
    </source>
</reference>
<keyword evidence="3" id="KW-1185">Reference proteome</keyword>
<evidence type="ECO:0000313" key="3">
    <source>
        <dbReference type="Proteomes" id="UP000719766"/>
    </source>
</evidence>
<organism evidence="2 3">
    <name type="scientific">Suillus plorans</name>
    <dbReference type="NCBI Taxonomy" id="116603"/>
    <lineage>
        <taxon>Eukaryota</taxon>
        <taxon>Fungi</taxon>
        <taxon>Dikarya</taxon>
        <taxon>Basidiomycota</taxon>
        <taxon>Agaricomycotina</taxon>
        <taxon>Agaricomycetes</taxon>
        <taxon>Agaricomycetidae</taxon>
        <taxon>Boletales</taxon>
        <taxon>Suillineae</taxon>
        <taxon>Suillaceae</taxon>
        <taxon>Suillus</taxon>
    </lineage>
</organism>
<name>A0A9P7DK86_9AGAM</name>
<feature type="region of interest" description="Disordered" evidence="1">
    <location>
        <begin position="1"/>
        <end position="21"/>
    </location>
</feature>
<accession>A0A9P7DK86</accession>
<evidence type="ECO:0000313" key="2">
    <source>
        <dbReference type="EMBL" id="KAG1796928.1"/>
    </source>
</evidence>
<protein>
    <submittedName>
        <fullName evidence="2">Uncharacterized protein</fullName>
    </submittedName>
</protein>
<proteinExistence type="predicted"/>
<dbReference type="RefSeq" id="XP_041162199.1">
    <property type="nucleotide sequence ID" value="XM_041306234.1"/>
</dbReference>
<gene>
    <name evidence="2" type="ORF">HD556DRAFT_1441103</name>
</gene>
<dbReference type="GeneID" id="64599998"/>
<dbReference type="OrthoDB" id="2688474at2759"/>
<dbReference type="EMBL" id="JABBWE010000017">
    <property type="protein sequence ID" value="KAG1796928.1"/>
    <property type="molecule type" value="Genomic_DNA"/>
</dbReference>
<dbReference type="AlphaFoldDB" id="A0A9P7DK86"/>
<evidence type="ECO:0000256" key="1">
    <source>
        <dbReference type="SAM" id="MobiDB-lite"/>
    </source>
</evidence>
<comment type="caution">
    <text evidence="2">The sequence shown here is derived from an EMBL/GenBank/DDBJ whole genome shotgun (WGS) entry which is preliminary data.</text>
</comment>
<sequence length="220" mass="24096">MSTRRATRAKNAAQHPGLLDLTPKRKCRMKAEVAADRQAKLEVKKEKERANDAGIKRVADYEKNQADNNALADATPWVMMDAGGLALSCAAVERALTLWSTHTLTIKMVRAAKGKNITLPKTLNQSTGKVSSRQTGFNGISWGTSTRAYAKEIVKNLHDDKFNTIIASAMEFSKKSRWPCDDIADDVAEDELLDLDERAQLVDISDTESESKGDGDSGAE</sequence>
<dbReference type="Proteomes" id="UP000719766">
    <property type="component" value="Unassembled WGS sequence"/>
</dbReference>